<dbReference type="CDD" id="cd12246">
    <property type="entry name" value="RRM1_U1A_like"/>
    <property type="match status" value="1"/>
</dbReference>
<name>A0A8C4QMD5_EPTBU</name>
<dbReference type="Pfam" id="PF00076">
    <property type="entry name" value="RRM_1"/>
    <property type="match status" value="1"/>
</dbReference>
<dbReference type="InterPro" id="IPR035979">
    <property type="entry name" value="RBD_domain_sf"/>
</dbReference>
<reference evidence="5" key="1">
    <citation type="submission" date="2025-08" db="UniProtKB">
        <authorList>
            <consortium name="Ensembl"/>
        </authorList>
    </citation>
    <scope>IDENTIFICATION</scope>
</reference>
<dbReference type="AlphaFoldDB" id="A0A8C4QMD5"/>
<reference evidence="5" key="2">
    <citation type="submission" date="2025-09" db="UniProtKB">
        <authorList>
            <consortium name="Ensembl"/>
        </authorList>
    </citation>
    <scope>IDENTIFICATION</scope>
</reference>
<protein>
    <recommendedName>
        <fullName evidence="4">RRM domain-containing protein</fullName>
    </recommendedName>
</protein>
<evidence type="ECO:0000256" key="1">
    <source>
        <dbReference type="ARBA" id="ARBA00022884"/>
    </source>
</evidence>
<evidence type="ECO:0000256" key="2">
    <source>
        <dbReference type="PROSITE-ProRule" id="PRU00176"/>
    </source>
</evidence>
<feature type="domain" description="RRM" evidence="4">
    <location>
        <begin position="18"/>
        <end position="97"/>
    </location>
</feature>
<evidence type="ECO:0000256" key="3">
    <source>
        <dbReference type="SAM" id="MobiDB-lite"/>
    </source>
</evidence>
<dbReference type="GeneTree" id="ENSGT00390000007046"/>
<dbReference type="InterPro" id="IPR000504">
    <property type="entry name" value="RRM_dom"/>
</dbReference>
<dbReference type="Gene3D" id="3.30.70.330">
    <property type="match status" value="1"/>
</dbReference>
<keyword evidence="6" id="KW-1185">Reference proteome</keyword>
<dbReference type="SMART" id="SM00360">
    <property type="entry name" value="RRM"/>
    <property type="match status" value="1"/>
</dbReference>
<dbReference type="Ensembl" id="ENSEBUT00000017624.1">
    <property type="protein sequence ID" value="ENSEBUP00000017048.1"/>
    <property type="gene ID" value="ENSEBUG00000010665.1"/>
</dbReference>
<feature type="compositionally biased region" description="Basic and acidic residues" evidence="3">
    <location>
        <begin position="114"/>
        <end position="123"/>
    </location>
</feature>
<dbReference type="GO" id="GO:0005634">
    <property type="term" value="C:nucleus"/>
    <property type="evidence" value="ECO:0007669"/>
    <property type="project" value="TreeGrafter"/>
</dbReference>
<dbReference type="FunFam" id="3.30.70.330:FF:000039">
    <property type="entry name" value="U1 small nuclear ribonucleoprotein A"/>
    <property type="match status" value="1"/>
</dbReference>
<dbReference type="InterPro" id="IPR050374">
    <property type="entry name" value="RRT5_SRSF_SR"/>
</dbReference>
<dbReference type="GO" id="GO:0005737">
    <property type="term" value="C:cytoplasm"/>
    <property type="evidence" value="ECO:0007669"/>
    <property type="project" value="TreeGrafter"/>
</dbReference>
<accession>A0A8C4QMD5</accession>
<dbReference type="InterPro" id="IPR012677">
    <property type="entry name" value="Nucleotide-bd_a/b_plait_sf"/>
</dbReference>
<dbReference type="GO" id="GO:0003729">
    <property type="term" value="F:mRNA binding"/>
    <property type="evidence" value="ECO:0007669"/>
    <property type="project" value="TreeGrafter"/>
</dbReference>
<evidence type="ECO:0000313" key="6">
    <source>
        <dbReference type="Proteomes" id="UP000694388"/>
    </source>
</evidence>
<dbReference type="PANTHER" id="PTHR23003">
    <property type="entry name" value="RNA RECOGNITION MOTIF RRM DOMAIN CONTAINING PROTEIN"/>
    <property type="match status" value="1"/>
</dbReference>
<evidence type="ECO:0000259" key="4">
    <source>
        <dbReference type="PROSITE" id="PS50102"/>
    </source>
</evidence>
<sequence>MELETSNGEEEGKQVVTRTIYLNRLNEKINLNEMRKALFAVFSQFGEILDVVMRKRLKLRGQAFIAFRHQESATNSLRTMYGFPLFGMRMCIQYAKTDADAVTKMKGTFVPRPVTEKPRENPVPKKKVTATHKTPHLASAPGNPIASHVDASTSLMSSHHILFVTNLPDSSSSTMLSMLFSQCVECCFVEVQQQMSLLHKS</sequence>
<dbReference type="PROSITE" id="PS50102">
    <property type="entry name" value="RRM"/>
    <property type="match status" value="1"/>
</dbReference>
<keyword evidence="1 2" id="KW-0694">RNA-binding</keyword>
<feature type="compositionally biased region" description="Basic residues" evidence="3">
    <location>
        <begin position="124"/>
        <end position="135"/>
    </location>
</feature>
<proteinExistence type="predicted"/>
<feature type="region of interest" description="Disordered" evidence="3">
    <location>
        <begin position="112"/>
        <end position="143"/>
    </location>
</feature>
<organism evidence="5 6">
    <name type="scientific">Eptatretus burgeri</name>
    <name type="common">Inshore hagfish</name>
    <dbReference type="NCBI Taxonomy" id="7764"/>
    <lineage>
        <taxon>Eukaryota</taxon>
        <taxon>Metazoa</taxon>
        <taxon>Chordata</taxon>
        <taxon>Craniata</taxon>
        <taxon>Vertebrata</taxon>
        <taxon>Cyclostomata</taxon>
        <taxon>Myxini</taxon>
        <taxon>Myxiniformes</taxon>
        <taxon>Myxinidae</taxon>
        <taxon>Eptatretinae</taxon>
        <taxon>Eptatretus</taxon>
    </lineage>
</organism>
<evidence type="ECO:0000313" key="5">
    <source>
        <dbReference type="Ensembl" id="ENSEBUP00000017048.1"/>
    </source>
</evidence>
<dbReference type="Proteomes" id="UP000694388">
    <property type="component" value="Unplaced"/>
</dbReference>
<dbReference type="SUPFAM" id="SSF54928">
    <property type="entry name" value="RNA-binding domain, RBD"/>
    <property type="match status" value="1"/>
</dbReference>